<gene>
    <name evidence="2" type="ORF">Pan54_39090</name>
</gene>
<dbReference type="AlphaFoldDB" id="A0A5C5XIZ7"/>
<comment type="caution">
    <text evidence="2">The sequence shown here is derived from an EMBL/GenBank/DDBJ whole genome shotgun (WGS) entry which is preliminary data.</text>
</comment>
<accession>A0A5C5XIZ7</accession>
<evidence type="ECO:0000256" key="1">
    <source>
        <dbReference type="SAM" id="MobiDB-lite"/>
    </source>
</evidence>
<organism evidence="2 3">
    <name type="scientific">Rubinisphaera italica</name>
    <dbReference type="NCBI Taxonomy" id="2527969"/>
    <lineage>
        <taxon>Bacteria</taxon>
        <taxon>Pseudomonadati</taxon>
        <taxon>Planctomycetota</taxon>
        <taxon>Planctomycetia</taxon>
        <taxon>Planctomycetales</taxon>
        <taxon>Planctomycetaceae</taxon>
        <taxon>Rubinisphaera</taxon>
    </lineage>
</organism>
<sequence>MQLTLEYDGNPKNGKIINAETGEELECVRSFSLNCQGLRKNFDELTVTVYIPIGKKFKGRAATEPKSDAPPPPPPQGPAMETSAPMSR</sequence>
<reference evidence="2 3" key="1">
    <citation type="submission" date="2019-02" db="EMBL/GenBank/DDBJ databases">
        <title>Deep-cultivation of Planctomycetes and their phenomic and genomic characterization uncovers novel biology.</title>
        <authorList>
            <person name="Wiegand S."/>
            <person name="Jogler M."/>
            <person name="Boedeker C."/>
            <person name="Pinto D."/>
            <person name="Vollmers J."/>
            <person name="Rivas-Marin E."/>
            <person name="Kohn T."/>
            <person name="Peeters S.H."/>
            <person name="Heuer A."/>
            <person name="Rast P."/>
            <person name="Oberbeckmann S."/>
            <person name="Bunk B."/>
            <person name="Jeske O."/>
            <person name="Meyerdierks A."/>
            <person name="Storesund J.E."/>
            <person name="Kallscheuer N."/>
            <person name="Luecker S."/>
            <person name="Lage O.M."/>
            <person name="Pohl T."/>
            <person name="Merkel B.J."/>
            <person name="Hornburger P."/>
            <person name="Mueller R.-W."/>
            <person name="Bruemmer F."/>
            <person name="Labrenz M."/>
            <person name="Spormann A.M."/>
            <person name="Op Den Camp H."/>
            <person name="Overmann J."/>
            <person name="Amann R."/>
            <person name="Jetten M.S.M."/>
            <person name="Mascher T."/>
            <person name="Medema M.H."/>
            <person name="Devos D.P."/>
            <person name="Kaster A.-K."/>
            <person name="Ovreas L."/>
            <person name="Rohde M."/>
            <person name="Galperin M.Y."/>
            <person name="Jogler C."/>
        </authorList>
    </citation>
    <scope>NUCLEOTIDE SEQUENCE [LARGE SCALE GENOMIC DNA]</scope>
    <source>
        <strain evidence="2 3">Pan54</strain>
    </source>
</reference>
<proteinExistence type="predicted"/>
<name>A0A5C5XIZ7_9PLAN</name>
<feature type="region of interest" description="Disordered" evidence="1">
    <location>
        <begin position="58"/>
        <end position="88"/>
    </location>
</feature>
<evidence type="ECO:0000313" key="3">
    <source>
        <dbReference type="Proteomes" id="UP000316095"/>
    </source>
</evidence>
<protein>
    <submittedName>
        <fullName evidence="2">Uncharacterized protein</fullName>
    </submittedName>
</protein>
<evidence type="ECO:0000313" key="2">
    <source>
        <dbReference type="EMBL" id="TWT63156.1"/>
    </source>
</evidence>
<keyword evidence="3" id="KW-1185">Reference proteome</keyword>
<feature type="compositionally biased region" description="Pro residues" evidence="1">
    <location>
        <begin position="68"/>
        <end position="77"/>
    </location>
</feature>
<dbReference type="Proteomes" id="UP000316095">
    <property type="component" value="Unassembled WGS sequence"/>
</dbReference>
<dbReference type="RefSeq" id="WP_146504934.1">
    <property type="nucleotide sequence ID" value="NZ_SJPG01000001.1"/>
</dbReference>
<dbReference type="EMBL" id="SJPG01000001">
    <property type="protein sequence ID" value="TWT63156.1"/>
    <property type="molecule type" value="Genomic_DNA"/>
</dbReference>